<organism evidence="6">
    <name type="scientific">bioreactor metagenome</name>
    <dbReference type="NCBI Taxonomy" id="1076179"/>
    <lineage>
        <taxon>unclassified sequences</taxon>
        <taxon>metagenomes</taxon>
        <taxon>ecological metagenomes</taxon>
    </lineage>
</organism>
<dbReference type="SUPFAM" id="SSF57829">
    <property type="entry name" value="Zn-binding ribosomal proteins"/>
    <property type="match status" value="1"/>
</dbReference>
<dbReference type="EMBL" id="VSSQ01059360">
    <property type="protein sequence ID" value="MPN12932.1"/>
    <property type="molecule type" value="Genomic_DNA"/>
</dbReference>
<evidence type="ECO:0000256" key="4">
    <source>
        <dbReference type="ARBA" id="ARBA00022980"/>
    </source>
</evidence>
<dbReference type="Gene3D" id="2.20.25.100">
    <property type="entry name" value="Zn-binding ribosomal proteins"/>
    <property type="match status" value="1"/>
</dbReference>
<reference evidence="6" key="1">
    <citation type="submission" date="2019-08" db="EMBL/GenBank/DDBJ databases">
        <authorList>
            <person name="Kucharzyk K."/>
            <person name="Murdoch R.W."/>
            <person name="Higgins S."/>
            <person name="Loffler F."/>
        </authorList>
    </citation>
    <scope>NUCLEOTIDE SEQUENCE</scope>
</reference>
<evidence type="ECO:0000256" key="2">
    <source>
        <dbReference type="ARBA" id="ARBA00010919"/>
    </source>
</evidence>
<dbReference type="GO" id="GO:0005840">
    <property type="term" value="C:ribosome"/>
    <property type="evidence" value="ECO:0007669"/>
    <property type="project" value="UniProtKB-KW"/>
</dbReference>
<evidence type="ECO:0000256" key="5">
    <source>
        <dbReference type="ARBA" id="ARBA00023274"/>
    </source>
</evidence>
<dbReference type="PROSITE" id="PS01168">
    <property type="entry name" value="RIBOSOMAL_S27E"/>
    <property type="match status" value="1"/>
</dbReference>
<comment type="cofactor">
    <cofactor evidence="1">
        <name>Zn(2+)</name>
        <dbReference type="ChEBI" id="CHEBI:29105"/>
    </cofactor>
</comment>
<dbReference type="GO" id="GO:0003735">
    <property type="term" value="F:structural constituent of ribosome"/>
    <property type="evidence" value="ECO:0007669"/>
    <property type="project" value="InterPro"/>
</dbReference>
<name>A0A645FHE4_9ZZZZ</name>
<evidence type="ECO:0008006" key="7">
    <source>
        <dbReference type="Google" id="ProtNLM"/>
    </source>
</evidence>
<dbReference type="GO" id="GO:0006412">
    <property type="term" value="P:translation"/>
    <property type="evidence" value="ECO:0007669"/>
    <property type="project" value="InterPro"/>
</dbReference>
<evidence type="ECO:0000313" key="6">
    <source>
        <dbReference type="EMBL" id="MPN12932.1"/>
    </source>
</evidence>
<keyword evidence="4" id="KW-0689">Ribosomal protein</keyword>
<gene>
    <name evidence="6" type="ORF">SDC9_160252</name>
</gene>
<dbReference type="AlphaFoldDB" id="A0A645FHE4"/>
<dbReference type="NCBIfam" id="NF001629">
    <property type="entry name" value="PRK00415.1"/>
    <property type="match status" value="1"/>
</dbReference>
<keyword evidence="5" id="KW-0687">Ribonucleoprotein</keyword>
<dbReference type="HAMAP" id="MF_00371">
    <property type="entry name" value="Ribosomal_eS27"/>
    <property type="match status" value="1"/>
</dbReference>
<sequence length="55" mass="5708">MTGKFIKIKCADCSNEQVAFARPSTVVTCHACGSTLIVPKGGKGQVKGEIVEVIG</sequence>
<evidence type="ECO:0000256" key="1">
    <source>
        <dbReference type="ARBA" id="ARBA00001947"/>
    </source>
</evidence>
<keyword evidence="3" id="KW-0862">Zinc</keyword>
<dbReference type="InterPro" id="IPR011332">
    <property type="entry name" value="Ribosomal_zn-bd"/>
</dbReference>
<accession>A0A645FHE4</accession>
<dbReference type="InterPro" id="IPR023407">
    <property type="entry name" value="Ribosomal_eS27_Zn-bd_dom_sf"/>
</dbReference>
<comment type="caution">
    <text evidence="6">The sequence shown here is derived from an EMBL/GenBank/DDBJ whole genome shotgun (WGS) entry which is preliminary data.</text>
</comment>
<protein>
    <recommendedName>
        <fullName evidence="7">30S ribosomal protein S27e</fullName>
    </recommendedName>
</protein>
<dbReference type="InterPro" id="IPR000592">
    <property type="entry name" value="Ribosomal_eS27"/>
</dbReference>
<dbReference type="Pfam" id="PF01667">
    <property type="entry name" value="Ribosomal_S27e"/>
    <property type="match status" value="1"/>
</dbReference>
<proteinExistence type="inferred from homology"/>
<comment type="similarity">
    <text evidence="2">Belongs to the eukaryotic ribosomal protein eS27 family.</text>
</comment>
<evidence type="ECO:0000256" key="3">
    <source>
        <dbReference type="ARBA" id="ARBA00022833"/>
    </source>
</evidence>
<dbReference type="GO" id="GO:1990904">
    <property type="term" value="C:ribonucleoprotein complex"/>
    <property type="evidence" value="ECO:0007669"/>
    <property type="project" value="UniProtKB-KW"/>
</dbReference>